<evidence type="ECO:0000256" key="2">
    <source>
        <dbReference type="ARBA" id="ARBA00023040"/>
    </source>
</evidence>
<sequence length="129" mass="15082">MAENYKVLHPSALILLGPEESTNNPLLPYLWFAFHWLAMSHSCYNPIIYGLMNSRFKACFIAVLYRIPGFQKFFSRRLRGFDESSHLHRMNTSTTYISTRRKQQQQNLTGKIAQKMETSCFCDEASVHR</sequence>
<organism evidence="5 6">
    <name type="scientific">Polypedilum vanderplanki</name>
    <name type="common">Sleeping chironomid midge</name>
    <dbReference type="NCBI Taxonomy" id="319348"/>
    <lineage>
        <taxon>Eukaryota</taxon>
        <taxon>Metazoa</taxon>
        <taxon>Ecdysozoa</taxon>
        <taxon>Arthropoda</taxon>
        <taxon>Hexapoda</taxon>
        <taxon>Insecta</taxon>
        <taxon>Pterygota</taxon>
        <taxon>Neoptera</taxon>
        <taxon>Endopterygota</taxon>
        <taxon>Diptera</taxon>
        <taxon>Nematocera</taxon>
        <taxon>Chironomoidea</taxon>
        <taxon>Chironomidae</taxon>
        <taxon>Chironominae</taxon>
        <taxon>Polypedilum</taxon>
        <taxon>Polypedilum</taxon>
    </lineage>
</organism>
<protein>
    <submittedName>
        <fullName evidence="5">Uncharacterized protein</fullName>
    </submittedName>
</protein>
<evidence type="ECO:0000313" key="6">
    <source>
        <dbReference type="Proteomes" id="UP001107558"/>
    </source>
</evidence>
<dbReference type="AlphaFoldDB" id="A0A9J6BX75"/>
<dbReference type="Gene3D" id="1.20.1070.10">
    <property type="entry name" value="Rhodopsin 7-helix transmembrane proteins"/>
    <property type="match status" value="1"/>
</dbReference>
<keyword evidence="2" id="KW-0297">G-protein coupled receptor</keyword>
<dbReference type="OrthoDB" id="10053194at2759"/>
<dbReference type="SUPFAM" id="SSF81321">
    <property type="entry name" value="Family A G protein-coupled receptor-like"/>
    <property type="match status" value="1"/>
</dbReference>
<keyword evidence="3" id="KW-0675">Receptor</keyword>
<comment type="caution">
    <text evidence="5">The sequence shown here is derived from an EMBL/GenBank/DDBJ whole genome shotgun (WGS) entry which is preliminary data.</text>
</comment>
<gene>
    <name evidence="5" type="ORF">PVAND_004131</name>
</gene>
<dbReference type="GO" id="GO:0005886">
    <property type="term" value="C:plasma membrane"/>
    <property type="evidence" value="ECO:0007669"/>
    <property type="project" value="TreeGrafter"/>
</dbReference>
<accession>A0A9J6BX75</accession>
<comment type="subcellular location">
    <subcellularLocation>
        <location evidence="1">Membrane</location>
        <topology evidence="1">Multi-pass membrane protein</topology>
    </subcellularLocation>
</comment>
<dbReference type="Proteomes" id="UP001107558">
    <property type="component" value="Chromosome 3"/>
</dbReference>
<proteinExistence type="predicted"/>
<evidence type="ECO:0000256" key="3">
    <source>
        <dbReference type="ARBA" id="ARBA00023170"/>
    </source>
</evidence>
<dbReference type="PANTHER" id="PTHR45695:SF9">
    <property type="entry name" value="LEUCOKININ RECEPTOR"/>
    <property type="match status" value="1"/>
</dbReference>
<dbReference type="EMBL" id="JADBJN010000003">
    <property type="protein sequence ID" value="KAG5674146.1"/>
    <property type="molecule type" value="Genomic_DNA"/>
</dbReference>
<name>A0A9J6BX75_POLVA</name>
<keyword evidence="6" id="KW-1185">Reference proteome</keyword>
<dbReference type="GO" id="GO:0004930">
    <property type="term" value="F:G protein-coupled receptor activity"/>
    <property type="evidence" value="ECO:0007669"/>
    <property type="project" value="UniProtKB-KW"/>
</dbReference>
<keyword evidence="4" id="KW-0807">Transducer</keyword>
<reference evidence="5" key="1">
    <citation type="submission" date="2021-03" db="EMBL/GenBank/DDBJ databases">
        <title>Chromosome level genome of the anhydrobiotic midge Polypedilum vanderplanki.</title>
        <authorList>
            <person name="Yoshida Y."/>
            <person name="Kikawada T."/>
            <person name="Gusev O."/>
        </authorList>
    </citation>
    <scope>NUCLEOTIDE SEQUENCE</scope>
    <source>
        <strain evidence="5">NIAS01</strain>
        <tissue evidence="5">Whole body or cell culture</tissue>
    </source>
</reference>
<dbReference type="EMBL" id="JADBJN010000003">
    <property type="protein sequence ID" value="KAG5674147.1"/>
    <property type="molecule type" value="Genomic_DNA"/>
</dbReference>
<evidence type="ECO:0000313" key="5">
    <source>
        <dbReference type="EMBL" id="KAG5674147.1"/>
    </source>
</evidence>
<evidence type="ECO:0000256" key="1">
    <source>
        <dbReference type="ARBA" id="ARBA00004141"/>
    </source>
</evidence>
<dbReference type="PANTHER" id="PTHR45695">
    <property type="entry name" value="LEUCOKININ RECEPTOR-RELATED"/>
    <property type="match status" value="1"/>
</dbReference>
<evidence type="ECO:0000256" key="4">
    <source>
        <dbReference type="ARBA" id="ARBA00023224"/>
    </source>
</evidence>